<dbReference type="NCBIfam" id="TIGR02432">
    <property type="entry name" value="lysidine_TilS_N"/>
    <property type="match status" value="1"/>
</dbReference>
<dbReference type="Pfam" id="PF01171">
    <property type="entry name" value="ATP_bind_3"/>
    <property type="match status" value="1"/>
</dbReference>
<accession>A0A3D8M3U5</accession>
<dbReference type="Proteomes" id="UP000256561">
    <property type="component" value="Unassembled WGS sequence"/>
</dbReference>
<gene>
    <name evidence="8 10" type="primary">tilS</name>
    <name evidence="10" type="ORF">DXV75_14455</name>
</gene>
<keyword evidence="11" id="KW-1185">Reference proteome</keyword>
<evidence type="ECO:0000256" key="5">
    <source>
        <dbReference type="ARBA" id="ARBA00022741"/>
    </source>
</evidence>
<evidence type="ECO:0000256" key="2">
    <source>
        <dbReference type="ARBA" id="ARBA00022490"/>
    </source>
</evidence>
<dbReference type="AlphaFoldDB" id="A0A3D8M3U5"/>
<dbReference type="SUPFAM" id="SSF82829">
    <property type="entry name" value="MesJ substrate recognition domain-like"/>
    <property type="match status" value="1"/>
</dbReference>
<evidence type="ECO:0000256" key="6">
    <source>
        <dbReference type="ARBA" id="ARBA00022840"/>
    </source>
</evidence>
<feature type="binding site" evidence="8">
    <location>
        <begin position="34"/>
        <end position="39"/>
    </location>
    <ligand>
        <name>ATP</name>
        <dbReference type="ChEBI" id="CHEBI:30616"/>
    </ligand>
</feature>
<dbReference type="InterPro" id="IPR012795">
    <property type="entry name" value="tRNA_Ile_lys_synt_N"/>
</dbReference>
<dbReference type="EMBL" id="QRHA01000011">
    <property type="protein sequence ID" value="RDV24413.1"/>
    <property type="molecule type" value="Genomic_DNA"/>
</dbReference>
<evidence type="ECO:0000313" key="10">
    <source>
        <dbReference type="EMBL" id="RDV24413.1"/>
    </source>
</evidence>
<dbReference type="PANTHER" id="PTHR43033">
    <property type="entry name" value="TRNA(ILE)-LYSIDINE SYNTHASE-RELATED"/>
    <property type="match status" value="1"/>
</dbReference>
<comment type="caution">
    <text evidence="10">The sequence shown here is derived from an EMBL/GenBank/DDBJ whole genome shotgun (WGS) entry which is preliminary data.</text>
</comment>
<evidence type="ECO:0000259" key="9">
    <source>
        <dbReference type="SMART" id="SM00977"/>
    </source>
</evidence>
<keyword evidence="6 8" id="KW-0067">ATP-binding</keyword>
<dbReference type="RefSeq" id="WP_115594141.1">
    <property type="nucleotide sequence ID" value="NZ_QRHA01000011.1"/>
</dbReference>
<dbReference type="InterPro" id="IPR014729">
    <property type="entry name" value="Rossmann-like_a/b/a_fold"/>
</dbReference>
<dbReference type="SUPFAM" id="SSF52402">
    <property type="entry name" value="Adenine nucleotide alpha hydrolases-like"/>
    <property type="match status" value="1"/>
</dbReference>
<dbReference type="OrthoDB" id="9807403at2"/>
<dbReference type="Pfam" id="PF11734">
    <property type="entry name" value="TilS_C"/>
    <property type="match status" value="1"/>
</dbReference>
<evidence type="ECO:0000256" key="4">
    <source>
        <dbReference type="ARBA" id="ARBA00022694"/>
    </source>
</evidence>
<dbReference type="HAMAP" id="MF_01161">
    <property type="entry name" value="tRNA_Ile_lys_synt"/>
    <property type="match status" value="1"/>
</dbReference>
<dbReference type="InterPro" id="IPR015262">
    <property type="entry name" value="tRNA_Ile_lys_synt_subst-bd"/>
</dbReference>
<protein>
    <recommendedName>
        <fullName evidence="8">tRNA(Ile)-lysidine synthase</fullName>
        <ecNumber evidence="8">6.3.4.19</ecNumber>
    </recommendedName>
    <alternativeName>
        <fullName evidence="8">tRNA(Ile)-2-lysyl-cytidine synthase</fullName>
    </alternativeName>
    <alternativeName>
        <fullName evidence="8">tRNA(Ile)-lysidine synthetase</fullName>
    </alternativeName>
</protein>
<dbReference type="InterPro" id="IPR011063">
    <property type="entry name" value="TilS/TtcA_N"/>
</dbReference>
<comment type="catalytic activity">
    <reaction evidence="7 8">
        <text>cytidine(34) in tRNA(Ile2) + L-lysine + ATP = lysidine(34) in tRNA(Ile2) + AMP + diphosphate + H(+)</text>
        <dbReference type="Rhea" id="RHEA:43744"/>
        <dbReference type="Rhea" id="RHEA-COMP:10625"/>
        <dbReference type="Rhea" id="RHEA-COMP:10670"/>
        <dbReference type="ChEBI" id="CHEBI:15378"/>
        <dbReference type="ChEBI" id="CHEBI:30616"/>
        <dbReference type="ChEBI" id="CHEBI:32551"/>
        <dbReference type="ChEBI" id="CHEBI:33019"/>
        <dbReference type="ChEBI" id="CHEBI:82748"/>
        <dbReference type="ChEBI" id="CHEBI:83665"/>
        <dbReference type="ChEBI" id="CHEBI:456215"/>
        <dbReference type="EC" id="6.3.4.19"/>
    </reaction>
</comment>
<dbReference type="InterPro" id="IPR012796">
    <property type="entry name" value="Lysidine-tRNA-synth_C"/>
</dbReference>
<evidence type="ECO:0000256" key="8">
    <source>
        <dbReference type="HAMAP-Rule" id="MF_01161"/>
    </source>
</evidence>
<comment type="similarity">
    <text evidence="8">Belongs to the tRNA(Ile)-lysidine synthase family.</text>
</comment>
<organism evidence="10 11">
    <name type="scientific">Alteromonas aestuariivivens</name>
    <dbReference type="NCBI Taxonomy" id="1938339"/>
    <lineage>
        <taxon>Bacteria</taxon>
        <taxon>Pseudomonadati</taxon>
        <taxon>Pseudomonadota</taxon>
        <taxon>Gammaproteobacteria</taxon>
        <taxon>Alteromonadales</taxon>
        <taxon>Alteromonadaceae</taxon>
        <taxon>Alteromonas/Salinimonas group</taxon>
        <taxon>Alteromonas</taxon>
    </lineage>
</organism>
<proteinExistence type="inferred from homology"/>
<dbReference type="CDD" id="cd01992">
    <property type="entry name" value="TilS_N"/>
    <property type="match status" value="1"/>
</dbReference>
<dbReference type="SMART" id="SM00977">
    <property type="entry name" value="TilS_C"/>
    <property type="match status" value="1"/>
</dbReference>
<reference evidence="11" key="1">
    <citation type="submission" date="2018-08" db="EMBL/GenBank/DDBJ databases">
        <authorList>
            <person name="Zhang J."/>
            <person name="Du Z.-J."/>
        </authorList>
    </citation>
    <scope>NUCLEOTIDE SEQUENCE [LARGE SCALE GENOMIC DNA]</scope>
    <source>
        <strain evidence="11">KCTC 52655</strain>
    </source>
</reference>
<dbReference type="GO" id="GO:0006400">
    <property type="term" value="P:tRNA modification"/>
    <property type="evidence" value="ECO:0007669"/>
    <property type="project" value="UniProtKB-UniRule"/>
</dbReference>
<dbReference type="SUPFAM" id="SSF56037">
    <property type="entry name" value="PheT/TilS domain"/>
    <property type="match status" value="1"/>
</dbReference>
<dbReference type="GO" id="GO:0005524">
    <property type="term" value="F:ATP binding"/>
    <property type="evidence" value="ECO:0007669"/>
    <property type="project" value="UniProtKB-UniRule"/>
</dbReference>
<comment type="domain">
    <text evidence="8">The N-terminal region contains the highly conserved SGGXDS motif, predicted to be a P-loop motif involved in ATP binding.</text>
</comment>
<dbReference type="Gene3D" id="1.20.59.20">
    <property type="match status" value="1"/>
</dbReference>
<evidence type="ECO:0000256" key="1">
    <source>
        <dbReference type="ARBA" id="ARBA00004496"/>
    </source>
</evidence>
<dbReference type="GO" id="GO:0005737">
    <property type="term" value="C:cytoplasm"/>
    <property type="evidence" value="ECO:0007669"/>
    <property type="project" value="UniProtKB-SubCell"/>
</dbReference>
<sequence length="441" mass="49319">MSTSLQPFEAAVTHALSLLGQDVSGYGALVVGYSGGVDSTLLLHTLVQLRSKSTLPPILAVHVNHGLNSQADSWQAHCAQQAAALDVRFETAMVNVVAKARTSIEAEARRLRYDVLLSHCQLNSGVLILGQHQDDQLETVLLQLKRGAGPKGLSGMGMLQHRAEVPVLRPWLDIAKADIVKTSEQLQLSWVEDDSNQNPRFDRNFLRQIILPQLHQRWPSIASTASRSARLCAEQVAMLEEVGMCRLQSAIGAAGTLKIVPLLRYSPSWQRYLIRLWIEQRSAPAPSESLTEQMQQILTAREDSEPCIEWAGWQLRRYQQNLHLLPADPAVVPEVVLMRPGQPVHLSWLGVTLTIDPSEQVASEPYPAIELMMGMPSLRIKPQQAKHSKLFKYWLKEWGIPPWERQKIPLLYIDNVATAVILSDKIVKLQGASENWRLNLE</sequence>
<dbReference type="InterPro" id="IPR012094">
    <property type="entry name" value="tRNA_Ile_lys_synt"/>
</dbReference>
<dbReference type="NCBIfam" id="TIGR02433">
    <property type="entry name" value="lysidine_TilS_C"/>
    <property type="match status" value="1"/>
</dbReference>
<dbReference type="EC" id="6.3.4.19" evidence="8"/>
<keyword evidence="2 8" id="KW-0963">Cytoplasm</keyword>
<keyword evidence="3 8" id="KW-0436">Ligase</keyword>
<name>A0A3D8M3U5_9ALTE</name>
<evidence type="ECO:0000313" key="11">
    <source>
        <dbReference type="Proteomes" id="UP000256561"/>
    </source>
</evidence>
<keyword evidence="4 8" id="KW-0819">tRNA processing</keyword>
<dbReference type="PANTHER" id="PTHR43033:SF1">
    <property type="entry name" value="TRNA(ILE)-LYSIDINE SYNTHASE-RELATED"/>
    <property type="match status" value="1"/>
</dbReference>
<comment type="function">
    <text evidence="8">Ligates lysine onto the cytidine present at position 34 of the AUA codon-specific tRNA(Ile) that contains the anticodon CAU, in an ATP-dependent manner. Cytidine is converted to lysidine, thus changing the amino acid specificity of the tRNA from methionine to isoleucine.</text>
</comment>
<evidence type="ECO:0000256" key="7">
    <source>
        <dbReference type="ARBA" id="ARBA00048539"/>
    </source>
</evidence>
<evidence type="ECO:0000256" key="3">
    <source>
        <dbReference type="ARBA" id="ARBA00022598"/>
    </source>
</evidence>
<dbReference type="Gene3D" id="3.40.50.620">
    <property type="entry name" value="HUPs"/>
    <property type="match status" value="1"/>
</dbReference>
<dbReference type="GO" id="GO:0032267">
    <property type="term" value="F:tRNA(Ile)-lysidine synthase activity"/>
    <property type="evidence" value="ECO:0007669"/>
    <property type="project" value="UniProtKB-EC"/>
</dbReference>
<comment type="subcellular location">
    <subcellularLocation>
        <location evidence="1 8">Cytoplasm</location>
    </subcellularLocation>
</comment>
<keyword evidence="5 8" id="KW-0547">Nucleotide-binding</keyword>
<feature type="domain" description="Lysidine-tRNA(Ile) synthetase C-terminal" evidence="9">
    <location>
        <begin position="369"/>
        <end position="440"/>
    </location>
</feature>
<dbReference type="Pfam" id="PF09179">
    <property type="entry name" value="TilS"/>
    <property type="match status" value="1"/>
</dbReference>